<reference evidence="8 9" key="1">
    <citation type="submission" date="2016-10" db="EMBL/GenBank/DDBJ databases">
        <authorList>
            <person name="de Groot N.N."/>
        </authorList>
    </citation>
    <scope>NUCLEOTIDE SEQUENCE [LARGE SCALE GENOMIC DNA]</scope>
    <source>
        <strain evidence="8 9">CGMCC 1.5070</strain>
    </source>
</reference>
<organism evidence="8 9">
    <name type="scientific">Hydrogenoanaerobacterium saccharovorans</name>
    <dbReference type="NCBI Taxonomy" id="474960"/>
    <lineage>
        <taxon>Bacteria</taxon>
        <taxon>Bacillati</taxon>
        <taxon>Bacillota</taxon>
        <taxon>Clostridia</taxon>
        <taxon>Eubacteriales</taxon>
        <taxon>Oscillospiraceae</taxon>
        <taxon>Hydrogenoanaerobacterium</taxon>
    </lineage>
</organism>
<dbReference type="InterPro" id="IPR000175">
    <property type="entry name" value="Na/ntran_symport"/>
</dbReference>
<sequence>MSQSPKHNRGQFTSSLGFILAAAGSAIGLGNLWKFPYIAGNSGGGFFIVFYILFALILGVPIMLAEMSIGRKTELNPIGAFQKLNKKWTFVGVLCCVCSFIILSYYSVVGGWVMKYIFAYLTGGKFGSDTSAYFGKFVSSTFEPAIWHIFFMAFCAVVVIGGVAKGIEKASKFMLPCLFVLIVVVAARSVTLPGGMAGVKFLLVPRFDALGSLRELSNVMVLAMGQIFFSLSLGLGIAITYGSYLKKDSNLQKNAFYIVGLDTLMAVLSGLAILPAVFAFGFKPTAGPGLIFETLPSVFSSMPFGGLFGLLFFILVFFAAATSAIALLEVVAAYFIDHYHWSRIKATVLMAIIMGIIGIFASLSMGPLADFTIAGMNLFDAMGFLTDKIFMPIGAFCTCLFVGYVWGVDNVAAEVQQHGVKFHISRIFNICIKYIAPALILVIFVMGLIPA</sequence>
<feature type="transmembrane region" description="Helical" evidence="7">
    <location>
        <begin position="12"/>
        <end position="33"/>
    </location>
</feature>
<dbReference type="RefSeq" id="WP_092753938.1">
    <property type="nucleotide sequence ID" value="NZ_FOCG01000001.1"/>
</dbReference>
<dbReference type="InterPro" id="IPR037272">
    <property type="entry name" value="SNS_sf"/>
</dbReference>
<feature type="transmembrane region" description="Helical" evidence="7">
    <location>
        <begin position="389"/>
        <end position="406"/>
    </location>
</feature>
<keyword evidence="6" id="KW-0769">Symport</keyword>
<proteinExistence type="inferred from homology"/>
<keyword evidence="9" id="KW-1185">Reference proteome</keyword>
<dbReference type="EMBL" id="FOCG01000001">
    <property type="protein sequence ID" value="SEM82516.1"/>
    <property type="molecule type" value="Genomic_DNA"/>
</dbReference>
<dbReference type="NCBIfam" id="NF037979">
    <property type="entry name" value="Na_transp"/>
    <property type="match status" value="1"/>
</dbReference>
<feature type="transmembrane region" description="Helical" evidence="7">
    <location>
        <begin position="45"/>
        <end position="67"/>
    </location>
</feature>
<keyword evidence="5 7" id="KW-0472">Membrane</keyword>
<dbReference type="Proteomes" id="UP000199158">
    <property type="component" value="Unassembled WGS sequence"/>
</dbReference>
<keyword evidence="2 6" id="KW-0813">Transport</keyword>
<feature type="transmembrane region" description="Helical" evidence="7">
    <location>
        <begin position="302"/>
        <end position="335"/>
    </location>
</feature>
<dbReference type="CDD" id="cd10336">
    <property type="entry name" value="SLC6sbd_Tyt1-Like"/>
    <property type="match status" value="1"/>
</dbReference>
<dbReference type="PANTHER" id="PTHR42948">
    <property type="entry name" value="TRANSPORTER"/>
    <property type="match status" value="1"/>
</dbReference>
<evidence type="ECO:0000256" key="4">
    <source>
        <dbReference type="ARBA" id="ARBA00022989"/>
    </source>
</evidence>
<evidence type="ECO:0000313" key="8">
    <source>
        <dbReference type="EMBL" id="SEM82516.1"/>
    </source>
</evidence>
<comment type="subcellular location">
    <subcellularLocation>
        <location evidence="1">Membrane</location>
        <topology evidence="1">Multi-pass membrane protein</topology>
    </subcellularLocation>
</comment>
<feature type="transmembrane region" description="Helical" evidence="7">
    <location>
        <begin position="176"/>
        <end position="199"/>
    </location>
</feature>
<evidence type="ECO:0000313" key="9">
    <source>
        <dbReference type="Proteomes" id="UP000199158"/>
    </source>
</evidence>
<evidence type="ECO:0000256" key="7">
    <source>
        <dbReference type="SAM" id="Phobius"/>
    </source>
</evidence>
<dbReference type="GO" id="GO:0016020">
    <property type="term" value="C:membrane"/>
    <property type="evidence" value="ECO:0007669"/>
    <property type="project" value="UniProtKB-SubCell"/>
</dbReference>
<dbReference type="PANTHER" id="PTHR42948:SF1">
    <property type="entry name" value="TRANSPORTER"/>
    <property type="match status" value="1"/>
</dbReference>
<dbReference type="SUPFAM" id="SSF161070">
    <property type="entry name" value="SNF-like"/>
    <property type="match status" value="1"/>
</dbReference>
<dbReference type="AlphaFoldDB" id="A0A1H8BIC5"/>
<evidence type="ECO:0000256" key="5">
    <source>
        <dbReference type="ARBA" id="ARBA00023136"/>
    </source>
</evidence>
<protein>
    <recommendedName>
        <fullName evidence="6">Transporter</fullName>
    </recommendedName>
</protein>
<feature type="transmembrane region" description="Helical" evidence="7">
    <location>
        <begin position="347"/>
        <end position="369"/>
    </location>
</feature>
<feature type="transmembrane region" description="Helical" evidence="7">
    <location>
        <begin position="145"/>
        <end position="164"/>
    </location>
</feature>
<gene>
    <name evidence="8" type="ORF">SAMN05216180_1920</name>
</gene>
<dbReference type="PROSITE" id="PS50267">
    <property type="entry name" value="NA_NEUROTRAN_SYMP_3"/>
    <property type="match status" value="1"/>
</dbReference>
<dbReference type="PRINTS" id="PR00176">
    <property type="entry name" value="NANEUSMPORT"/>
</dbReference>
<evidence type="ECO:0000256" key="2">
    <source>
        <dbReference type="ARBA" id="ARBA00022448"/>
    </source>
</evidence>
<evidence type="ECO:0000256" key="3">
    <source>
        <dbReference type="ARBA" id="ARBA00022692"/>
    </source>
</evidence>
<name>A0A1H8BIC5_9FIRM</name>
<dbReference type="OrthoDB" id="9762833at2"/>
<feature type="transmembrane region" description="Helical" evidence="7">
    <location>
        <begin position="256"/>
        <end position="282"/>
    </location>
</feature>
<keyword evidence="4 7" id="KW-1133">Transmembrane helix</keyword>
<dbReference type="GO" id="GO:0015293">
    <property type="term" value="F:symporter activity"/>
    <property type="evidence" value="ECO:0007669"/>
    <property type="project" value="UniProtKB-KW"/>
</dbReference>
<feature type="transmembrane region" description="Helical" evidence="7">
    <location>
        <begin position="219"/>
        <end position="244"/>
    </location>
</feature>
<feature type="transmembrane region" description="Helical" evidence="7">
    <location>
        <begin position="88"/>
        <end position="108"/>
    </location>
</feature>
<dbReference type="PROSITE" id="PS00610">
    <property type="entry name" value="NA_NEUROTRAN_SYMP_1"/>
    <property type="match status" value="1"/>
</dbReference>
<dbReference type="InterPro" id="IPR047218">
    <property type="entry name" value="YocR/YhdH-like"/>
</dbReference>
<evidence type="ECO:0000256" key="6">
    <source>
        <dbReference type="RuleBase" id="RU003732"/>
    </source>
</evidence>
<comment type="similarity">
    <text evidence="6">Belongs to the sodium:neurotransmitter symporter (SNF) (TC 2.A.22) family.</text>
</comment>
<dbReference type="Pfam" id="PF00209">
    <property type="entry name" value="SNF"/>
    <property type="match status" value="2"/>
</dbReference>
<keyword evidence="3 6" id="KW-0812">Transmembrane</keyword>
<feature type="transmembrane region" description="Helical" evidence="7">
    <location>
        <begin position="427"/>
        <end position="449"/>
    </location>
</feature>
<evidence type="ECO:0000256" key="1">
    <source>
        <dbReference type="ARBA" id="ARBA00004141"/>
    </source>
</evidence>
<accession>A0A1H8BIC5</accession>